<evidence type="ECO:0000256" key="1">
    <source>
        <dbReference type="SAM" id="SignalP"/>
    </source>
</evidence>
<dbReference type="InterPro" id="IPR011852">
    <property type="entry name" value="TRAP_TAXI"/>
</dbReference>
<accession>A0A438AH62</accession>
<feature type="signal peptide" evidence="1">
    <location>
        <begin position="1"/>
        <end position="33"/>
    </location>
</feature>
<comment type="caution">
    <text evidence="2">The sequence shown here is derived from an EMBL/GenBank/DDBJ whole genome shotgun (WGS) entry which is preliminary data.</text>
</comment>
<dbReference type="PANTHER" id="PTHR42941:SF1">
    <property type="entry name" value="SLL1037 PROTEIN"/>
    <property type="match status" value="1"/>
</dbReference>
<evidence type="ECO:0000313" key="2">
    <source>
        <dbReference type="EMBL" id="RVV98059.1"/>
    </source>
</evidence>
<proteinExistence type="predicted"/>
<gene>
    <name evidence="2" type="ORF">EKE94_11390</name>
</gene>
<name>A0A438AH62_9RHOB</name>
<dbReference type="NCBIfam" id="TIGR02122">
    <property type="entry name" value="TRAP_TAXI"/>
    <property type="match status" value="1"/>
</dbReference>
<feature type="chain" id="PRO_5019307618" evidence="1">
    <location>
        <begin position="34"/>
        <end position="348"/>
    </location>
</feature>
<dbReference type="RefSeq" id="WP_127906724.1">
    <property type="nucleotide sequence ID" value="NZ_RQXX01000003.1"/>
</dbReference>
<keyword evidence="1" id="KW-0732">Signal</keyword>
<evidence type="ECO:0000313" key="3">
    <source>
        <dbReference type="Proteomes" id="UP000285908"/>
    </source>
</evidence>
<organism evidence="2 3">
    <name type="scientific">Mesobaculum littorinae</name>
    <dbReference type="NCBI Taxonomy" id="2486419"/>
    <lineage>
        <taxon>Bacteria</taxon>
        <taxon>Pseudomonadati</taxon>
        <taxon>Pseudomonadota</taxon>
        <taxon>Alphaproteobacteria</taxon>
        <taxon>Rhodobacterales</taxon>
        <taxon>Roseobacteraceae</taxon>
        <taxon>Mesobaculum</taxon>
    </lineage>
</organism>
<reference evidence="2 3" key="1">
    <citation type="submission" date="2018-11" db="EMBL/GenBank/DDBJ databases">
        <title>Mesobaculum littorinae gen. nov., sp. nov., isolated from Littorina scabra that represents a novel genus of the order Rhodobacteraceae.</title>
        <authorList>
            <person name="Li F."/>
        </authorList>
    </citation>
    <scope>NUCLEOTIDE SEQUENCE [LARGE SCALE GENOMIC DNA]</scope>
    <source>
        <strain evidence="2 3">M0103</strain>
    </source>
</reference>
<dbReference type="PROSITE" id="PS51257">
    <property type="entry name" value="PROKAR_LIPOPROTEIN"/>
    <property type="match status" value="1"/>
</dbReference>
<protein>
    <submittedName>
        <fullName evidence="2">TAXI family TRAP transporter solute-binding subunit</fullName>
    </submittedName>
</protein>
<dbReference type="Pfam" id="PF16868">
    <property type="entry name" value="NMT1_3"/>
    <property type="match status" value="1"/>
</dbReference>
<dbReference type="PANTHER" id="PTHR42941">
    <property type="entry name" value="SLL1037 PROTEIN"/>
    <property type="match status" value="1"/>
</dbReference>
<keyword evidence="3" id="KW-1185">Reference proteome</keyword>
<dbReference type="AlphaFoldDB" id="A0A438AH62"/>
<sequence length="348" mass="36813">MTFLGRIAGAARGTALGGAALACGLAIAPAAQAQEFYRMATLGPGSSPYLVMSTFAQVVNERLDDVEIQVSATGAATQHAMEAAMGQLDFFMWSASVHQLMQDGAAMYANIPQAAELSGNLRAVFAFPLGLYHITTYADSGIESLDDLAGQDVFLGPPGGGATTIMANTIEAATGLVAGEDYTQVQLGWDAAAQAFQDGRIDVYINSTNAPSPVIQQMALSRELRFLGLSDEQLAMESVQAITGRPGGVLGRIEPGIYGENQVNTEAVQTLGSIVGVGAGMHVDADAVYEITKAFWEGVAEMQDNAPWLREVRRENALQALNLPLHPGALRYYEEIGMEIPDALRPAE</sequence>
<dbReference type="SUPFAM" id="SSF53850">
    <property type="entry name" value="Periplasmic binding protein-like II"/>
    <property type="match status" value="1"/>
</dbReference>
<dbReference type="Proteomes" id="UP000285908">
    <property type="component" value="Unassembled WGS sequence"/>
</dbReference>
<dbReference type="Gene3D" id="3.40.190.10">
    <property type="entry name" value="Periplasmic binding protein-like II"/>
    <property type="match status" value="2"/>
</dbReference>
<dbReference type="EMBL" id="RQXX01000003">
    <property type="protein sequence ID" value="RVV98059.1"/>
    <property type="molecule type" value="Genomic_DNA"/>
</dbReference>
<dbReference type="OrthoDB" id="8111384at2"/>